<reference evidence="1" key="2">
    <citation type="journal article" date="2022" name="New Phytol.">
        <title>Evolutionary transition to the ectomycorrhizal habit in the genomes of a hyperdiverse lineage of mushroom-forming fungi.</title>
        <authorList>
            <person name="Looney B."/>
            <person name="Miyauchi S."/>
            <person name="Morin E."/>
            <person name="Drula E."/>
            <person name="Courty P.E."/>
            <person name="Kohler A."/>
            <person name="Kuo A."/>
            <person name="LaButti K."/>
            <person name="Pangilinan J."/>
            <person name="Lipzen A."/>
            <person name="Riley R."/>
            <person name="Andreopoulos W."/>
            <person name="He G."/>
            <person name="Johnson J."/>
            <person name="Nolan M."/>
            <person name="Tritt A."/>
            <person name="Barry K.W."/>
            <person name="Grigoriev I.V."/>
            <person name="Nagy L.G."/>
            <person name="Hibbett D."/>
            <person name="Henrissat B."/>
            <person name="Matheny P.B."/>
            <person name="Labbe J."/>
            <person name="Martin F.M."/>
        </authorList>
    </citation>
    <scope>NUCLEOTIDE SEQUENCE</scope>
    <source>
        <strain evidence="1">HHB10654</strain>
    </source>
</reference>
<protein>
    <submittedName>
        <fullName evidence="1">Uncharacterized protein</fullName>
    </submittedName>
</protein>
<name>A0ACB8SNJ2_9AGAM</name>
<dbReference type="EMBL" id="MU277247">
    <property type="protein sequence ID" value="KAI0057443.1"/>
    <property type="molecule type" value="Genomic_DNA"/>
</dbReference>
<accession>A0ACB8SNJ2</accession>
<reference evidence="1" key="1">
    <citation type="submission" date="2021-03" db="EMBL/GenBank/DDBJ databases">
        <authorList>
            <consortium name="DOE Joint Genome Institute"/>
            <person name="Ahrendt S."/>
            <person name="Looney B.P."/>
            <person name="Miyauchi S."/>
            <person name="Morin E."/>
            <person name="Drula E."/>
            <person name="Courty P.E."/>
            <person name="Chicoki N."/>
            <person name="Fauchery L."/>
            <person name="Kohler A."/>
            <person name="Kuo A."/>
            <person name="Labutti K."/>
            <person name="Pangilinan J."/>
            <person name="Lipzen A."/>
            <person name="Riley R."/>
            <person name="Andreopoulos W."/>
            <person name="He G."/>
            <person name="Johnson J."/>
            <person name="Barry K.W."/>
            <person name="Grigoriev I.V."/>
            <person name="Nagy L."/>
            <person name="Hibbett D."/>
            <person name="Henrissat B."/>
            <person name="Matheny P.B."/>
            <person name="Labbe J."/>
            <person name="Martin F."/>
        </authorList>
    </citation>
    <scope>NUCLEOTIDE SEQUENCE</scope>
    <source>
        <strain evidence="1">HHB10654</strain>
    </source>
</reference>
<evidence type="ECO:0000313" key="2">
    <source>
        <dbReference type="Proteomes" id="UP000814140"/>
    </source>
</evidence>
<organism evidence="1 2">
    <name type="scientific">Artomyces pyxidatus</name>
    <dbReference type="NCBI Taxonomy" id="48021"/>
    <lineage>
        <taxon>Eukaryota</taxon>
        <taxon>Fungi</taxon>
        <taxon>Dikarya</taxon>
        <taxon>Basidiomycota</taxon>
        <taxon>Agaricomycotina</taxon>
        <taxon>Agaricomycetes</taxon>
        <taxon>Russulales</taxon>
        <taxon>Auriscalpiaceae</taxon>
        <taxon>Artomyces</taxon>
    </lineage>
</organism>
<evidence type="ECO:0000313" key="1">
    <source>
        <dbReference type="EMBL" id="KAI0057443.1"/>
    </source>
</evidence>
<keyword evidence="2" id="KW-1185">Reference proteome</keyword>
<proteinExistence type="predicted"/>
<gene>
    <name evidence="1" type="ORF">BV25DRAFT_1831125</name>
</gene>
<dbReference type="Proteomes" id="UP000814140">
    <property type="component" value="Unassembled WGS sequence"/>
</dbReference>
<comment type="caution">
    <text evidence="1">The sequence shown here is derived from an EMBL/GenBank/DDBJ whole genome shotgun (WGS) entry which is preliminary data.</text>
</comment>
<sequence>MSSQAANSTRGLRGVVLGPIGLFSSLTALLTGARLAVCQPLPNPWKHNKRVHHPTRHIR</sequence>